<dbReference type="SUPFAM" id="SSF53474">
    <property type="entry name" value="alpha/beta-Hydrolases"/>
    <property type="match status" value="1"/>
</dbReference>
<dbReference type="InterPro" id="IPR000073">
    <property type="entry name" value="AB_hydrolase_1"/>
</dbReference>
<dbReference type="EC" id="3.1.1.1" evidence="3"/>
<dbReference type="PIRSF" id="PIRSF017388">
    <property type="entry name" value="Esterase_lipase"/>
    <property type="match status" value="1"/>
</dbReference>
<accession>A0A378K8H1</accession>
<gene>
    <name evidence="3" type="ORF">NCTC12000_03043</name>
</gene>
<evidence type="ECO:0000259" key="2">
    <source>
        <dbReference type="Pfam" id="PF12697"/>
    </source>
</evidence>
<feature type="active site" description="Nucleophile" evidence="1">
    <location>
        <position position="126"/>
    </location>
</feature>
<dbReference type="Pfam" id="PF12697">
    <property type="entry name" value="Abhydrolase_6"/>
    <property type="match status" value="1"/>
</dbReference>
<dbReference type="Gene3D" id="3.40.50.1820">
    <property type="entry name" value="alpha/beta hydrolase"/>
    <property type="match status" value="1"/>
</dbReference>
<proteinExistence type="predicted"/>
<organism evidence="3 4">
    <name type="scientific">Legionella pneumophila</name>
    <dbReference type="NCBI Taxonomy" id="446"/>
    <lineage>
        <taxon>Bacteria</taxon>
        <taxon>Pseudomonadati</taxon>
        <taxon>Pseudomonadota</taxon>
        <taxon>Gammaproteobacteria</taxon>
        <taxon>Legionellales</taxon>
        <taxon>Legionellaceae</taxon>
        <taxon>Legionella</taxon>
    </lineage>
</organism>
<dbReference type="EMBL" id="UGOL01000001">
    <property type="protein sequence ID" value="STX81016.1"/>
    <property type="molecule type" value="Genomic_DNA"/>
</dbReference>
<dbReference type="InterPro" id="IPR012354">
    <property type="entry name" value="Esterase_lipase"/>
</dbReference>
<keyword evidence="3" id="KW-0378">Hydrolase</keyword>
<protein>
    <submittedName>
        <fullName evidence="3">Carboxylesterase</fullName>
        <ecNumber evidence="3">3.1.1.1</ecNumber>
        <ecNumber evidence="3">3.1.1.23</ecNumber>
    </submittedName>
</protein>
<dbReference type="GO" id="GO:0106435">
    <property type="term" value="F:carboxylesterase activity"/>
    <property type="evidence" value="ECO:0007669"/>
    <property type="project" value="UniProtKB-EC"/>
</dbReference>
<feature type="active site" description="Charge relay system" evidence="1">
    <location>
        <position position="227"/>
    </location>
</feature>
<dbReference type="Proteomes" id="UP000254631">
    <property type="component" value="Unassembled WGS sequence"/>
</dbReference>
<evidence type="ECO:0000313" key="3">
    <source>
        <dbReference type="EMBL" id="STX81016.1"/>
    </source>
</evidence>
<dbReference type="GO" id="GO:0047372">
    <property type="term" value="F:monoacylglycerol lipase activity"/>
    <property type="evidence" value="ECO:0007669"/>
    <property type="project" value="UniProtKB-EC"/>
</dbReference>
<dbReference type="InterPro" id="IPR029058">
    <property type="entry name" value="AB_hydrolase_fold"/>
</dbReference>
<dbReference type="EC" id="3.1.1.23" evidence="3"/>
<feature type="active site" description="Charge relay system" evidence="1">
    <location>
        <position position="255"/>
    </location>
</feature>
<reference evidence="3 4" key="1">
    <citation type="submission" date="2018-06" db="EMBL/GenBank/DDBJ databases">
        <authorList>
            <consortium name="Pathogen Informatics"/>
            <person name="Doyle S."/>
        </authorList>
    </citation>
    <scope>NUCLEOTIDE SEQUENCE [LARGE SCALE GENOMIC DNA]</scope>
    <source>
        <strain evidence="3 4">NCTC12000</strain>
    </source>
</reference>
<evidence type="ECO:0000313" key="4">
    <source>
        <dbReference type="Proteomes" id="UP000254631"/>
    </source>
</evidence>
<dbReference type="AlphaFoldDB" id="A0A378K8H1"/>
<feature type="domain" description="AB hydrolase-1" evidence="2">
    <location>
        <begin position="53"/>
        <end position="261"/>
    </location>
</feature>
<evidence type="ECO:0000256" key="1">
    <source>
        <dbReference type="PIRSR" id="PIRSR017388-1"/>
    </source>
</evidence>
<sequence length="274" mass="30716">MQPHGMTMNNEYSMKINDFRYMRRGKHLSELQSEEANLLAPVNQRGKGTERALLVLHGFSSSPAVYRYLIPNLKNYDAILCPVLAGHAESIEAFSKSKAADWLQSAKNACELLINQYQKVDVLGLSLGGLLACQLSQSFAINHLFLLAPALKLHMRINGMLKLAQILKCLGFRQLRNAAGNLITDEHAEIAYRKLPISTIIEMLTLAQQYKWLPPACSADLFLGIHDQVVASQQVEQLFCNLPNVKIHWLENSAHVLPLDNDLNEIIDCINKSK</sequence>
<name>A0A378K8H1_LEGPN</name>